<proteinExistence type="predicted"/>
<name>A0A6C0H0G1_9ZZZZ</name>
<sequence length="167" mass="20283">METDKTFKNLSTQYKNYLNEINNVLINFNPKKNYSFLEINNYYNSINDINNKLFIVEKDIELLIDKYDKTNEIIYKLRNLIKKRNTEIIRNLLKSDLYKTFINNLQNEYKKPIKSINESFIELIKIYSMKWKCCWSFLQIDENGYPKKIQLFDINDIKLLKNKLKIL</sequence>
<accession>A0A6C0H0G1</accession>
<dbReference type="EMBL" id="MN739833">
    <property type="protein sequence ID" value="QHT73870.1"/>
    <property type="molecule type" value="Genomic_DNA"/>
</dbReference>
<reference evidence="1" key="1">
    <citation type="journal article" date="2020" name="Nature">
        <title>Giant virus diversity and host interactions through global metagenomics.</title>
        <authorList>
            <person name="Schulz F."/>
            <person name="Roux S."/>
            <person name="Paez-Espino D."/>
            <person name="Jungbluth S."/>
            <person name="Walsh D.A."/>
            <person name="Denef V.J."/>
            <person name="McMahon K.D."/>
            <person name="Konstantinidis K.T."/>
            <person name="Eloe-Fadrosh E.A."/>
            <person name="Kyrpides N.C."/>
            <person name="Woyke T."/>
        </authorList>
    </citation>
    <scope>NUCLEOTIDE SEQUENCE</scope>
    <source>
        <strain evidence="1">GVMAG-M-3300023179-4</strain>
    </source>
</reference>
<evidence type="ECO:0000313" key="1">
    <source>
        <dbReference type="EMBL" id="QHT73870.1"/>
    </source>
</evidence>
<dbReference type="AlphaFoldDB" id="A0A6C0H0G1"/>
<organism evidence="1">
    <name type="scientific">viral metagenome</name>
    <dbReference type="NCBI Taxonomy" id="1070528"/>
    <lineage>
        <taxon>unclassified sequences</taxon>
        <taxon>metagenomes</taxon>
        <taxon>organismal metagenomes</taxon>
    </lineage>
</organism>
<protein>
    <submittedName>
        <fullName evidence="1">Uncharacterized protein</fullName>
    </submittedName>
</protein>